<keyword evidence="2" id="KW-1185">Reference proteome</keyword>
<dbReference type="GO" id="GO:0005737">
    <property type="term" value="C:cytoplasm"/>
    <property type="evidence" value="ECO:0007669"/>
    <property type="project" value="TreeGrafter"/>
</dbReference>
<dbReference type="PIRSF" id="PIRSF001439">
    <property type="entry name" value="CryM"/>
    <property type="match status" value="1"/>
</dbReference>
<dbReference type="Gene3D" id="3.30.1780.10">
    <property type="entry name" value="ornithine cyclodeaminase, domain 1"/>
    <property type="match status" value="1"/>
</dbReference>
<dbReference type="PANTHER" id="PTHR13812">
    <property type="entry name" value="KETIMINE REDUCTASE MU-CRYSTALLIN"/>
    <property type="match status" value="1"/>
</dbReference>
<accession>A0A2T0R905</accession>
<proteinExistence type="predicted"/>
<dbReference type="RefSeq" id="WP_106131491.1">
    <property type="nucleotide sequence ID" value="NZ_PVZG01000051.1"/>
</dbReference>
<sequence length="356" mass="38110">METLVIGAYDVLAILDKVGRSEFMDALILRLQDAFRKGADDSSLRSPARSGFARASHSDALLEWMPHQHGADGLTLKTVSYSPHNVSENDLPTVLGTIVRYNDSAGRLEAIADAVILTAMRTGAASALASTLLADPGSRVLGIVGAGAQAVTQVHALSRRFAFDSVLVFDKVTERAMSLERRAGFTGLRFEVAPVEEIVKSADVICTATSVAPGSGPVLPGSEFLPHLHINAVGSDVRGKRELPDGLLERALIFPDHFEQAMAEGECQYAPKSNIRLDLTQLCAAPAEAVAFRPSTTVFDSTGHALEDYVALDVLIDYARELKIGETADLQHCSADPLDPYCRVSKLAAQRQSTAV</sequence>
<dbReference type="PANTHER" id="PTHR13812:SF19">
    <property type="entry name" value="KETIMINE REDUCTASE MU-CRYSTALLIN"/>
    <property type="match status" value="1"/>
</dbReference>
<evidence type="ECO:0000313" key="1">
    <source>
        <dbReference type="EMBL" id="PRY17649.1"/>
    </source>
</evidence>
<dbReference type="InterPro" id="IPR023401">
    <property type="entry name" value="ODC_N"/>
</dbReference>
<dbReference type="AlphaFoldDB" id="A0A2T0R905"/>
<dbReference type="Pfam" id="PF02423">
    <property type="entry name" value="OCD_Mu_crystall"/>
    <property type="match status" value="1"/>
</dbReference>
<evidence type="ECO:0000313" key="2">
    <source>
        <dbReference type="Proteomes" id="UP000239209"/>
    </source>
</evidence>
<dbReference type="SUPFAM" id="SSF51735">
    <property type="entry name" value="NAD(P)-binding Rossmann-fold domains"/>
    <property type="match status" value="1"/>
</dbReference>
<reference evidence="1 2" key="1">
    <citation type="submission" date="2018-03" db="EMBL/GenBank/DDBJ databases">
        <title>Genomic Encyclopedia of Archaeal and Bacterial Type Strains, Phase II (KMG-II): from individual species to whole genera.</title>
        <authorList>
            <person name="Goeker M."/>
        </authorList>
    </citation>
    <scope>NUCLEOTIDE SEQUENCE [LARGE SCALE GENOMIC DNA]</scope>
    <source>
        <strain evidence="1 2">DSM 45348</strain>
    </source>
</reference>
<dbReference type="Proteomes" id="UP000239209">
    <property type="component" value="Unassembled WGS sequence"/>
</dbReference>
<dbReference type="InterPro" id="IPR003462">
    <property type="entry name" value="ODC_Mu_crystall"/>
</dbReference>
<dbReference type="Gene3D" id="3.40.50.720">
    <property type="entry name" value="NAD(P)-binding Rossmann-like Domain"/>
    <property type="match status" value="1"/>
</dbReference>
<organism evidence="1 2">
    <name type="scientific">Pseudosporangium ferrugineum</name>
    <dbReference type="NCBI Taxonomy" id="439699"/>
    <lineage>
        <taxon>Bacteria</taxon>
        <taxon>Bacillati</taxon>
        <taxon>Actinomycetota</taxon>
        <taxon>Actinomycetes</taxon>
        <taxon>Micromonosporales</taxon>
        <taxon>Micromonosporaceae</taxon>
        <taxon>Pseudosporangium</taxon>
    </lineage>
</organism>
<comment type="caution">
    <text evidence="1">The sequence shown here is derived from an EMBL/GenBank/DDBJ whole genome shotgun (WGS) entry which is preliminary data.</text>
</comment>
<dbReference type="EMBL" id="PVZG01000051">
    <property type="protein sequence ID" value="PRY17649.1"/>
    <property type="molecule type" value="Genomic_DNA"/>
</dbReference>
<dbReference type="OrthoDB" id="9801817at2"/>
<dbReference type="InterPro" id="IPR036291">
    <property type="entry name" value="NAD(P)-bd_dom_sf"/>
</dbReference>
<gene>
    <name evidence="1" type="ORF">CLV70_1514</name>
</gene>
<name>A0A2T0R905_9ACTN</name>
<protein>
    <submittedName>
        <fullName evidence="1">Alanine dehydrogenase</fullName>
    </submittedName>
</protein>